<gene>
    <name evidence="2" type="ORF">SAMN05421872_11187</name>
</gene>
<dbReference type="Gene3D" id="1.10.357.10">
    <property type="entry name" value="Tetracycline Repressor, domain 2"/>
    <property type="match status" value="1"/>
</dbReference>
<dbReference type="Pfam" id="PF00440">
    <property type="entry name" value="TetR_N"/>
    <property type="match status" value="1"/>
</dbReference>
<dbReference type="SUPFAM" id="SSF46689">
    <property type="entry name" value="Homeodomain-like"/>
    <property type="match status" value="1"/>
</dbReference>
<organism evidence="2 3">
    <name type="scientific">Nocardioides lianchengensis</name>
    <dbReference type="NCBI Taxonomy" id="1045774"/>
    <lineage>
        <taxon>Bacteria</taxon>
        <taxon>Bacillati</taxon>
        <taxon>Actinomycetota</taxon>
        <taxon>Actinomycetes</taxon>
        <taxon>Propionibacteriales</taxon>
        <taxon>Nocardioidaceae</taxon>
        <taxon>Nocardioides</taxon>
    </lineage>
</organism>
<dbReference type="STRING" id="1045774.SAMN05421872_11187"/>
<protein>
    <submittedName>
        <fullName evidence="2">DNA-binding transcriptional regulator, AcrR family</fullName>
    </submittedName>
</protein>
<dbReference type="InterPro" id="IPR009057">
    <property type="entry name" value="Homeodomain-like_sf"/>
</dbReference>
<dbReference type="EMBL" id="FMZM01000011">
    <property type="protein sequence ID" value="SDD81690.1"/>
    <property type="molecule type" value="Genomic_DNA"/>
</dbReference>
<name>A0A1G6XU72_9ACTN</name>
<dbReference type="AlphaFoldDB" id="A0A1G6XU72"/>
<dbReference type="PROSITE" id="PS50977">
    <property type="entry name" value="HTH_TETR_2"/>
    <property type="match status" value="1"/>
</dbReference>
<reference evidence="2 3" key="1">
    <citation type="submission" date="2016-10" db="EMBL/GenBank/DDBJ databases">
        <authorList>
            <person name="de Groot N.N."/>
        </authorList>
    </citation>
    <scope>NUCLEOTIDE SEQUENCE [LARGE SCALE GENOMIC DNA]</scope>
    <source>
        <strain evidence="2 3">CGMCC 4.6858</strain>
    </source>
</reference>
<dbReference type="GO" id="GO:0003677">
    <property type="term" value="F:DNA binding"/>
    <property type="evidence" value="ECO:0007669"/>
    <property type="project" value="UniProtKB-UniRule"/>
</dbReference>
<sequence length="199" mass="21473">MDARQRRSQERLHAAVLRLAAERPVADLSVTAVATEAGVHRSTFYEHATSPADLLRAALVAELDLLRAGLLSDDTADVPRAVREVTVDVLRHVQRHAVIYRRGLGAGSGSGSLHAMLSEHFRGTSRRLLELARLRVDVTVPAVPDEVVADLAVRFIADGTVGVIEGWLDGGLSLDQLLEAYAALLPAWWPSHMVEAPAG</sequence>
<evidence type="ECO:0000313" key="2">
    <source>
        <dbReference type="EMBL" id="SDD81690.1"/>
    </source>
</evidence>
<keyword evidence="1 2" id="KW-0238">DNA-binding</keyword>
<proteinExistence type="predicted"/>
<evidence type="ECO:0000313" key="3">
    <source>
        <dbReference type="Proteomes" id="UP000199034"/>
    </source>
</evidence>
<dbReference type="InterPro" id="IPR001647">
    <property type="entry name" value="HTH_TetR"/>
</dbReference>
<dbReference type="RefSeq" id="WP_170867154.1">
    <property type="nucleotide sequence ID" value="NZ_FMZM01000011.1"/>
</dbReference>
<dbReference type="Proteomes" id="UP000199034">
    <property type="component" value="Unassembled WGS sequence"/>
</dbReference>
<keyword evidence="3" id="KW-1185">Reference proteome</keyword>
<accession>A0A1G6XU72</accession>
<evidence type="ECO:0000256" key="1">
    <source>
        <dbReference type="ARBA" id="ARBA00023125"/>
    </source>
</evidence>